<dbReference type="PANTHER" id="PTHR10357">
    <property type="entry name" value="ALPHA-AMYLASE FAMILY MEMBER"/>
    <property type="match status" value="1"/>
</dbReference>
<dbReference type="SMART" id="SM00642">
    <property type="entry name" value="Aamy"/>
    <property type="match status" value="1"/>
</dbReference>
<dbReference type="InterPro" id="IPR012767">
    <property type="entry name" value="Trehalose_TreY"/>
</dbReference>
<comment type="caution">
    <text evidence="2">The sequence shown here is derived from an EMBL/GenBank/DDBJ whole genome shotgun (WGS) entry which is preliminary data.</text>
</comment>
<keyword evidence="3" id="KW-1185">Reference proteome</keyword>
<gene>
    <name evidence="2" type="primary">treY</name>
    <name evidence="2" type="ORF">HZF05_10085</name>
</gene>
<sequence>MTPRATYRVQFHADFPFSAALPLVGYWKRLGISHLYASPIATARKGSNHGYDVVDPTQINLELGGEQDFRNLVAALKAEGLGVIVDIVPNHMAVGQGDNRWWLDMLAEGPTNDNAHIFDVDWDVHDGRILLPFLGTGYQEALRSGALALQRVEGRWAVIAYDSHVFPVRPEDQADAAAVRDEAGLDALIARQHWRLAWWRTAGDAINWRRFFDITELAGIRAEDERVFDLVHALPLRLYREGLIDGVRVDHVDGLSDPAGYCRRLRRAFGDEAYIVVEKILAHGEPLPADWGVDGTSGYDFMNAVSALLHDPAAAKSLGDLWHDLSGRPADFADEEANARHELLDRNFAAQLDGCANAFQRLAASSPATDGMPMPALRRACRWLIEAFPTYRTYGAPSAFLNEAMARARAVAGPVEADLVDRVGAWLAGEGPGDTGLRADAQRRLFQLAAPIAAKAVEDTAFYRYGRLLSRNDVGCDPGRLGEGATAFLADAAARPPRAMLTTATHDHKRGEDVRMRLAVLSEIPDRWASLARRWASDVPQDIDRGDAAMLHQMIVGAWPVELAADDANASAAFAERLRGWQVKALREAKLRSSWAVPDEDYEARCADYLRTQLGGSRAAELRDFAMEIAPAGFAKSLVQTGLRCTLPGVPDLFQGREGWDLSLVDPDNRRPVPYDELAAMLDKPEVDWTDGSSKQRLVAELLNMRPAGPLEPLALSGRRAQDALAFRRGRLIVVAALRSSDACIERGSPEPGEAWWDDTSVGLRGSRVPAVDITGGRSFGVRTAD</sequence>
<dbReference type="GO" id="GO:0047470">
    <property type="term" value="F:(1,4)-alpha-D-glucan 1-alpha-D-glucosylmutase activity"/>
    <property type="evidence" value="ECO:0007669"/>
    <property type="project" value="TreeGrafter"/>
</dbReference>
<evidence type="ECO:0000313" key="3">
    <source>
        <dbReference type="Proteomes" id="UP000570166"/>
    </source>
</evidence>
<dbReference type="Pfam" id="PF00128">
    <property type="entry name" value="Alpha-amylase"/>
    <property type="match status" value="1"/>
</dbReference>
<dbReference type="EMBL" id="JACEIB010000006">
    <property type="protein sequence ID" value="MBA2934445.1"/>
    <property type="molecule type" value="Genomic_DNA"/>
</dbReference>
<dbReference type="InterPro" id="IPR017853">
    <property type="entry name" value="GH"/>
</dbReference>
<dbReference type="SUPFAM" id="SSF51445">
    <property type="entry name" value="(Trans)glycosidases"/>
    <property type="match status" value="1"/>
</dbReference>
<dbReference type="InterPro" id="IPR006047">
    <property type="entry name" value="GH13_cat_dom"/>
</dbReference>
<feature type="domain" description="Glycosyl hydrolase family 13 catalytic" evidence="1">
    <location>
        <begin position="5"/>
        <end position="409"/>
    </location>
</feature>
<reference evidence="2 3" key="1">
    <citation type="submission" date="2020-07" db="EMBL/GenBank/DDBJ databases">
        <authorList>
            <person name="Sun Q."/>
        </authorList>
    </citation>
    <scope>NUCLEOTIDE SEQUENCE [LARGE SCALE GENOMIC DNA]</scope>
    <source>
        <strain evidence="2 3">CGMCC 1.13654</strain>
    </source>
</reference>
<dbReference type="AlphaFoldDB" id="A0A838L6W6"/>
<name>A0A838L6W6_9SPHN</name>
<dbReference type="Proteomes" id="UP000570166">
    <property type="component" value="Unassembled WGS sequence"/>
</dbReference>
<accession>A0A838L6W6</accession>
<organism evidence="2 3">
    <name type="scientific">Sphingomonas chungangi</name>
    <dbReference type="NCBI Taxonomy" id="2683589"/>
    <lineage>
        <taxon>Bacteria</taxon>
        <taxon>Pseudomonadati</taxon>
        <taxon>Pseudomonadota</taxon>
        <taxon>Alphaproteobacteria</taxon>
        <taxon>Sphingomonadales</taxon>
        <taxon>Sphingomonadaceae</taxon>
        <taxon>Sphingomonas</taxon>
    </lineage>
</organism>
<dbReference type="Gene3D" id="3.20.20.80">
    <property type="entry name" value="Glycosidases"/>
    <property type="match status" value="3"/>
</dbReference>
<dbReference type="CDD" id="cd11336">
    <property type="entry name" value="AmyAc_MTSase"/>
    <property type="match status" value="1"/>
</dbReference>
<dbReference type="GO" id="GO:0005992">
    <property type="term" value="P:trehalose biosynthetic process"/>
    <property type="evidence" value="ECO:0007669"/>
    <property type="project" value="TreeGrafter"/>
</dbReference>
<dbReference type="NCBIfam" id="TIGR02401">
    <property type="entry name" value="trehalose_TreY"/>
    <property type="match status" value="1"/>
</dbReference>
<evidence type="ECO:0000313" key="2">
    <source>
        <dbReference type="EMBL" id="MBA2934445.1"/>
    </source>
</evidence>
<dbReference type="PANTHER" id="PTHR10357:SF216">
    <property type="entry name" value="MALTOOLIGOSYL TREHALOSE SYNTHASE-RELATED"/>
    <property type="match status" value="1"/>
</dbReference>
<dbReference type="GO" id="GO:0030980">
    <property type="term" value="P:alpha-glucan catabolic process"/>
    <property type="evidence" value="ECO:0007669"/>
    <property type="project" value="TreeGrafter"/>
</dbReference>
<evidence type="ECO:0000259" key="1">
    <source>
        <dbReference type="SMART" id="SM00642"/>
    </source>
</evidence>
<proteinExistence type="predicted"/>
<protein>
    <submittedName>
        <fullName evidence="2">Malto-oligosyltrehalose synthase</fullName>
    </submittedName>
</protein>
<dbReference type="RefSeq" id="WP_160365929.1">
    <property type="nucleotide sequence ID" value="NZ_JACEIB010000006.1"/>
</dbReference>